<gene>
    <name evidence="2" type="primary">LOC141576104</name>
</gene>
<dbReference type="RefSeq" id="XP_074214683.1">
    <property type="nucleotide sequence ID" value="XM_074358582.1"/>
</dbReference>
<protein>
    <submittedName>
        <fullName evidence="2">Uncharacterized protein LOC141576104</fullName>
    </submittedName>
</protein>
<evidence type="ECO:0000313" key="2">
    <source>
        <dbReference type="RefSeq" id="XP_074214683.1"/>
    </source>
</evidence>
<feature type="non-terminal residue" evidence="2">
    <location>
        <position position="1"/>
    </location>
</feature>
<organism evidence="1 2">
    <name type="scientific">Camelus bactrianus</name>
    <name type="common">Bactrian camel</name>
    <dbReference type="NCBI Taxonomy" id="9837"/>
    <lineage>
        <taxon>Eukaryota</taxon>
        <taxon>Metazoa</taxon>
        <taxon>Chordata</taxon>
        <taxon>Craniata</taxon>
        <taxon>Vertebrata</taxon>
        <taxon>Euteleostomi</taxon>
        <taxon>Mammalia</taxon>
        <taxon>Eutheria</taxon>
        <taxon>Laurasiatheria</taxon>
        <taxon>Artiodactyla</taxon>
        <taxon>Tylopoda</taxon>
        <taxon>Camelidae</taxon>
        <taxon>Camelus</taxon>
    </lineage>
</organism>
<name>A0AC58PXC5_CAMBA</name>
<sequence>RDGPQPTPNASRCRGAAAGPAGAPAADSPHLAPRSALGGGGSGGNRGERAAGSGESHRRPGGGRAPSAAPGLQGPALAPRPASERPPAPGLAGRVALGPDTPSPPRPGGLAASAGAAVARARLCDEVHAPLGRGPRTARASRSGRRPCASGASRRTRCCRWAGFVPDQWTGPGGGLEPQEEPAGAAVREAFQEAGVKGKSGRFLGIFENQDRKHRAYVYVLNVTEILEDWEDSVNTGRKTEWFKVKDAIKVLQCHKPVHAEYLEKLKLGCSPTSGNSTVPSLPESNTLFVAAALRTSGLPSSIR</sequence>
<keyword evidence="1" id="KW-1185">Reference proteome</keyword>
<accession>A0AC58PXC5</accession>
<dbReference type="Proteomes" id="UP001732780">
    <property type="component" value="Chromosome 36"/>
</dbReference>
<proteinExistence type="predicted"/>
<evidence type="ECO:0000313" key="1">
    <source>
        <dbReference type="Proteomes" id="UP001732780"/>
    </source>
</evidence>
<reference evidence="2" key="1">
    <citation type="submission" date="2025-08" db="UniProtKB">
        <authorList>
            <consortium name="RefSeq"/>
        </authorList>
    </citation>
    <scope>IDENTIFICATION</scope>
    <source>
        <tissue evidence="2">Blood</tissue>
    </source>
</reference>